<dbReference type="InterPro" id="IPR017438">
    <property type="entry name" value="ATP-NAD_kinase_N"/>
</dbReference>
<organism evidence="1 2">
    <name type="scientific">Hondaea fermentalgiana</name>
    <dbReference type="NCBI Taxonomy" id="2315210"/>
    <lineage>
        <taxon>Eukaryota</taxon>
        <taxon>Sar</taxon>
        <taxon>Stramenopiles</taxon>
        <taxon>Bigyra</taxon>
        <taxon>Labyrinthulomycetes</taxon>
        <taxon>Thraustochytrida</taxon>
        <taxon>Thraustochytriidae</taxon>
        <taxon>Hondaea</taxon>
    </lineage>
</organism>
<comment type="caution">
    <text evidence="1">The sequence shown here is derived from an EMBL/GenBank/DDBJ whole genome shotgun (WGS) entry which is preliminary data.</text>
</comment>
<dbReference type="Proteomes" id="UP000241890">
    <property type="component" value="Unassembled WGS sequence"/>
</dbReference>
<dbReference type="CDD" id="cd01653">
    <property type="entry name" value="GATase1"/>
    <property type="match status" value="1"/>
</dbReference>
<keyword evidence="2" id="KW-1185">Reference proteome</keyword>
<dbReference type="GO" id="GO:0005739">
    <property type="term" value="C:mitochondrion"/>
    <property type="evidence" value="ECO:0007669"/>
    <property type="project" value="TreeGrafter"/>
</dbReference>
<keyword evidence="1" id="KW-0808">Transferase</keyword>
<proteinExistence type="predicted"/>
<accession>A0A2R5GMM3</accession>
<dbReference type="Gene3D" id="3.40.50.10330">
    <property type="entry name" value="Probable inorganic polyphosphate/atp-NAD kinase, domain 1"/>
    <property type="match status" value="1"/>
</dbReference>
<dbReference type="GO" id="GO:0003951">
    <property type="term" value="F:NAD+ kinase activity"/>
    <property type="evidence" value="ECO:0007669"/>
    <property type="project" value="InterPro"/>
</dbReference>
<dbReference type="Gene3D" id="2.60.200.30">
    <property type="entry name" value="Probable inorganic polyphosphate/atp-NAD kinase, domain 2"/>
    <property type="match status" value="1"/>
</dbReference>
<dbReference type="GO" id="GO:0019674">
    <property type="term" value="P:NAD+ metabolic process"/>
    <property type="evidence" value="ECO:0007669"/>
    <property type="project" value="InterPro"/>
</dbReference>
<protein>
    <submittedName>
        <fullName evidence="1">NAD kinase 2, mitochondrial</fullName>
    </submittedName>
</protein>
<dbReference type="PANTHER" id="PTHR13158">
    <property type="match status" value="1"/>
</dbReference>
<sequence length="379" mass="42189">MLQAEALEKLQSLKRVLVVSKRTRWEFASARYGGIGGQALERLMRAKGFPYERIVQAHHSHHDALDQITRALRRRGTDVRMVRAPALIASDLENIDAVFACGGDGTVLETAARVKSSELPVVTVNTDPKLSTGYLCSFALQSGISFERGVLDKLCRGQFSPQLRSRIQVEFGNTGELSPHLALNEIFFAERDASRPTVHATTLPSINPTEPVVQRSSGVIVSTGTGSTAWMHSAMTVHRSDVQRVLECLHKEQGPAAPENFAKNEKIVEAISRSLNQLHEFDPADTRLHYYMRELVLNGWYGDHDSPLTQFPKHGFESHLSLRSLSWDGMLTFDGIEQSPVPYGEELKISLAPPEYSLLTIRLHPNEDEETNDPALDLD</sequence>
<evidence type="ECO:0000313" key="2">
    <source>
        <dbReference type="Proteomes" id="UP000241890"/>
    </source>
</evidence>
<dbReference type="InParanoid" id="A0A2R5GMM3"/>
<dbReference type="InterPro" id="IPR016064">
    <property type="entry name" value="NAD/diacylglycerol_kinase_sf"/>
</dbReference>
<keyword evidence="1" id="KW-0418">Kinase</keyword>
<dbReference type="SUPFAM" id="SSF111331">
    <property type="entry name" value="NAD kinase/diacylglycerol kinase-like"/>
    <property type="match status" value="1"/>
</dbReference>
<dbReference type="AlphaFoldDB" id="A0A2R5GMM3"/>
<dbReference type="EMBL" id="BEYU01000115">
    <property type="protein sequence ID" value="GBG32137.1"/>
    <property type="molecule type" value="Genomic_DNA"/>
</dbReference>
<dbReference type="OrthoDB" id="354304at2759"/>
<name>A0A2R5GMM3_9STRA</name>
<gene>
    <name evidence="1" type="ORF">FCC1311_083622</name>
</gene>
<dbReference type="PANTHER" id="PTHR13158:SF5">
    <property type="entry name" value="NAD KINASE 2, MITOCHONDRIAL"/>
    <property type="match status" value="1"/>
</dbReference>
<evidence type="ECO:0000313" key="1">
    <source>
        <dbReference type="EMBL" id="GBG32137.1"/>
    </source>
</evidence>
<reference evidence="1 2" key="1">
    <citation type="submission" date="2017-12" db="EMBL/GenBank/DDBJ databases">
        <title>Sequencing, de novo assembly and annotation of complete genome of a new Thraustochytrid species, strain FCC1311.</title>
        <authorList>
            <person name="Sedici K."/>
            <person name="Godart F."/>
            <person name="Aiese Cigliano R."/>
            <person name="Sanseverino W."/>
            <person name="Barakat M."/>
            <person name="Ortet P."/>
            <person name="Marechal E."/>
            <person name="Cagnac O."/>
            <person name="Amato A."/>
        </authorList>
    </citation>
    <scope>NUCLEOTIDE SEQUENCE [LARGE SCALE GENOMIC DNA]</scope>
</reference>
<dbReference type="InterPro" id="IPR017437">
    <property type="entry name" value="ATP-NAD_kinase_PpnK-typ_C"/>
</dbReference>